<reference evidence="7" key="2">
    <citation type="submission" date="2025-08" db="UniProtKB">
        <authorList>
            <consortium name="RefSeq"/>
        </authorList>
    </citation>
    <scope>IDENTIFICATION</scope>
    <source>
        <tissue evidence="7">Leaves</tissue>
    </source>
</reference>
<dbReference type="GO" id="GO:0003723">
    <property type="term" value="F:RNA binding"/>
    <property type="evidence" value="ECO:0007669"/>
    <property type="project" value="UniProtKB-UniRule"/>
</dbReference>
<evidence type="ECO:0000259" key="5">
    <source>
        <dbReference type="PROSITE" id="PS50102"/>
    </source>
</evidence>
<protein>
    <submittedName>
        <fullName evidence="7">Polyadenylate-binding protein 6 isoform X1</fullName>
    </submittedName>
</protein>
<feature type="region of interest" description="Disordered" evidence="4">
    <location>
        <begin position="572"/>
        <end position="594"/>
    </location>
</feature>
<accession>A0A6P6XJN8</accession>
<feature type="region of interest" description="Disordered" evidence="4">
    <location>
        <begin position="637"/>
        <end position="658"/>
    </location>
</feature>
<dbReference type="PROSITE" id="PS50102">
    <property type="entry name" value="RRM"/>
    <property type="match status" value="4"/>
</dbReference>
<feature type="domain" description="RRM" evidence="5">
    <location>
        <begin position="46"/>
        <end position="124"/>
    </location>
</feature>
<dbReference type="OrthoDB" id="19742at2759"/>
<organism evidence="6 7">
    <name type="scientific">Coffea arabica</name>
    <name type="common">Arabian coffee</name>
    <dbReference type="NCBI Taxonomy" id="13443"/>
    <lineage>
        <taxon>Eukaryota</taxon>
        <taxon>Viridiplantae</taxon>
        <taxon>Streptophyta</taxon>
        <taxon>Embryophyta</taxon>
        <taxon>Tracheophyta</taxon>
        <taxon>Spermatophyta</taxon>
        <taxon>Magnoliopsida</taxon>
        <taxon>eudicotyledons</taxon>
        <taxon>Gunneridae</taxon>
        <taxon>Pentapetalae</taxon>
        <taxon>asterids</taxon>
        <taxon>lamiids</taxon>
        <taxon>Gentianales</taxon>
        <taxon>Rubiaceae</taxon>
        <taxon>Ixoroideae</taxon>
        <taxon>Gardenieae complex</taxon>
        <taxon>Bertiereae - Coffeeae clade</taxon>
        <taxon>Coffeeae</taxon>
        <taxon>Coffea</taxon>
    </lineage>
</organism>
<dbReference type="SMART" id="SM00360">
    <property type="entry name" value="RRM"/>
    <property type="match status" value="4"/>
</dbReference>
<feature type="domain" description="RRM" evidence="5">
    <location>
        <begin position="223"/>
        <end position="300"/>
    </location>
</feature>
<dbReference type="Pfam" id="PF00076">
    <property type="entry name" value="RRM_1"/>
    <property type="match status" value="4"/>
</dbReference>
<dbReference type="Gene3D" id="3.30.70.330">
    <property type="match status" value="4"/>
</dbReference>
<sequence>MLLSLSLNNLGGRAFSSQSTTTMATAAAVSMDHAPPPGPSTTLQTASLYVGDLHPDVIEADLIQVFRTMGALDSVRVCRDRVSRKSLCYAYVNFLNTSDASRALASLNHRKLRGKSMRIMWCQRDPLARKNGVANLYVKNLDPSVNNAHLEGLFGKYGTILSCKVAEENGKSKGFGFVQFDSEDAATTALNALNDTMFEGKKLCVCKFIRKSERNDASEKTFTNLYFKNLDENVTVDFLKEKFSEHGTVCNIVIMKDDEGKSRGFGFVKFSLHEEAKKAVECLNGALLGSKNLYVGRAQKKAEREQILKQAHEFMLDNNYAKSKASNLFVKNLSLSFDDLELEELFSDYGKVTSAKVMYNEDGASRGFGFVCFSCPEEAKRALESLNGTTVRGMVLYVALAHRRKEHPTQLQSIDTKQSFQTPHWNIHVPQYYPLYYNVPPIPIPHFRPFQPRLYQAFCRSLSRFFPFDDQRLQGKFCTHLQVPLQQSQQEPIKGMAHQYHPKKFSTAYGSTQPLNIGSVKQQKPSSKLGNKTVYGPLETSTTGPGSVNSPIIDSKHDPEFGALKQKKPSCKLGKKSTCADNGTSARGFGSGSVSSAARTSSQWVYKKNCRTMLQPLDKNSQPGHTAEKPEVFVNTNVQELPESQNPNDEGKFWERLT</sequence>
<dbReference type="GeneID" id="113742588"/>
<reference evidence="6" key="1">
    <citation type="journal article" date="2025" name="Foods">
        <title>Unveiling the Microbial Signatures of Arabica Coffee Cherries: Insights into Ripeness Specific Diversity, Functional Traits, and Implications for Quality and Safety.</title>
        <authorList>
            <consortium name="RefSeq"/>
            <person name="Tenea G.N."/>
            <person name="Cifuentes V."/>
            <person name="Reyes P."/>
            <person name="Cevallos-Vallejos M."/>
        </authorList>
    </citation>
    <scope>NUCLEOTIDE SEQUENCE [LARGE SCALE GENOMIC DNA]</scope>
</reference>
<dbReference type="InterPro" id="IPR003954">
    <property type="entry name" value="RRM_euk-type"/>
</dbReference>
<evidence type="ECO:0000256" key="3">
    <source>
        <dbReference type="PROSITE-ProRule" id="PRU00176"/>
    </source>
</evidence>
<evidence type="ECO:0000256" key="2">
    <source>
        <dbReference type="ARBA" id="ARBA00022884"/>
    </source>
</evidence>
<evidence type="ECO:0000313" key="6">
    <source>
        <dbReference type="Proteomes" id="UP001652660"/>
    </source>
</evidence>
<feature type="domain" description="RRM" evidence="5">
    <location>
        <begin position="134"/>
        <end position="205"/>
    </location>
</feature>
<feature type="compositionally biased region" description="Basic and acidic residues" evidence="4">
    <location>
        <begin position="649"/>
        <end position="658"/>
    </location>
</feature>
<feature type="compositionally biased region" description="Polar residues" evidence="4">
    <location>
        <begin position="637"/>
        <end position="648"/>
    </location>
</feature>
<dbReference type="AlphaFoldDB" id="A0A6P6XJN8"/>
<proteinExistence type="predicted"/>
<keyword evidence="2 3" id="KW-0694">RNA-binding</keyword>
<evidence type="ECO:0000313" key="7">
    <source>
        <dbReference type="RefSeq" id="XP_027126257.2"/>
    </source>
</evidence>
<dbReference type="SMART" id="SM00361">
    <property type="entry name" value="RRM_1"/>
    <property type="match status" value="4"/>
</dbReference>
<feature type="domain" description="RRM" evidence="5">
    <location>
        <begin position="326"/>
        <end position="403"/>
    </location>
</feature>
<evidence type="ECO:0000256" key="1">
    <source>
        <dbReference type="ARBA" id="ARBA00022737"/>
    </source>
</evidence>
<dbReference type="PANTHER" id="PTHR24012">
    <property type="entry name" value="RNA BINDING PROTEIN"/>
    <property type="match status" value="1"/>
</dbReference>
<evidence type="ECO:0000256" key="4">
    <source>
        <dbReference type="SAM" id="MobiDB-lite"/>
    </source>
</evidence>
<keyword evidence="1" id="KW-0677">Repeat</keyword>
<dbReference type="InterPro" id="IPR000504">
    <property type="entry name" value="RRM_dom"/>
</dbReference>
<keyword evidence="6" id="KW-1185">Reference proteome</keyword>
<dbReference type="InterPro" id="IPR012677">
    <property type="entry name" value="Nucleotide-bd_a/b_plait_sf"/>
</dbReference>
<name>A0A6P6XJN8_COFAR</name>
<dbReference type="GO" id="GO:0005634">
    <property type="term" value="C:nucleus"/>
    <property type="evidence" value="ECO:0007669"/>
    <property type="project" value="UniProtKB-SubCell"/>
</dbReference>
<dbReference type="Proteomes" id="UP001652660">
    <property type="component" value="Chromosome 4e"/>
</dbReference>
<dbReference type="InterPro" id="IPR035979">
    <property type="entry name" value="RBD_domain_sf"/>
</dbReference>
<dbReference type="GO" id="GO:0005737">
    <property type="term" value="C:cytoplasm"/>
    <property type="evidence" value="ECO:0007669"/>
    <property type="project" value="UniProtKB-SubCell"/>
</dbReference>
<feature type="region of interest" description="Disordered" evidence="4">
    <location>
        <begin position="511"/>
        <end position="530"/>
    </location>
</feature>
<dbReference type="SUPFAM" id="SSF54928">
    <property type="entry name" value="RNA-binding domain, RBD"/>
    <property type="match status" value="3"/>
</dbReference>
<dbReference type="RefSeq" id="XP_027126257.2">
    <property type="nucleotide sequence ID" value="XM_027270456.2"/>
</dbReference>
<gene>
    <name evidence="7" type="primary">LOC113742588</name>
</gene>